<dbReference type="CDD" id="cd09276">
    <property type="entry name" value="Rnase_HI_RT_non_LTR"/>
    <property type="match status" value="1"/>
</dbReference>
<dbReference type="InterPro" id="IPR002156">
    <property type="entry name" value="RNaseH_domain"/>
</dbReference>
<gene>
    <name evidence="2" type="ORF">AVEN_206625_1</name>
</gene>
<dbReference type="PROSITE" id="PS50879">
    <property type="entry name" value="RNASE_H_1"/>
    <property type="match status" value="1"/>
</dbReference>
<dbReference type="SUPFAM" id="SSF53098">
    <property type="entry name" value="Ribonuclease H-like"/>
    <property type="match status" value="1"/>
</dbReference>
<dbReference type="Proteomes" id="UP000499080">
    <property type="component" value="Unassembled WGS sequence"/>
</dbReference>
<dbReference type="OrthoDB" id="6437659at2759"/>
<dbReference type="Gene3D" id="3.30.420.10">
    <property type="entry name" value="Ribonuclease H-like superfamily/Ribonuclease H"/>
    <property type="match status" value="1"/>
</dbReference>
<name>A0A4Y2KMR1_ARAVE</name>
<evidence type="ECO:0000313" key="3">
    <source>
        <dbReference type="Proteomes" id="UP000499080"/>
    </source>
</evidence>
<accession>A0A4Y2KMR1</accession>
<dbReference type="AlphaFoldDB" id="A0A4Y2KMR1"/>
<keyword evidence="3" id="KW-1185">Reference proteome</keyword>
<feature type="domain" description="RNase H type-1" evidence="1">
    <location>
        <begin position="1"/>
        <end position="123"/>
    </location>
</feature>
<dbReference type="GO" id="GO:0003676">
    <property type="term" value="F:nucleic acid binding"/>
    <property type="evidence" value="ECO:0007669"/>
    <property type="project" value="InterPro"/>
</dbReference>
<comment type="caution">
    <text evidence="2">The sequence shown here is derived from an EMBL/GenBank/DDBJ whole genome shotgun (WGS) entry which is preliminary data.</text>
</comment>
<sequence length="517" mass="59779">MMRTQPELASPLQTSAPHQRWWCWVLCVCKKLEPQNTVFQAELAALGEAVDWASENKKKINIYTDSRSSIEALKSYWSRSKFVISIKNKFCLAEGLVGLAWVKAHVGIPGNELADHFAKLASVEGEGMDIPFPYSFVEFTLKKKLLGDWQIYYGAYETASGNRIRDFVPRVGTKTLIESKYLIYFLTGHGPFPCYLSRFKILSSSLCEYGPLGDPDHYLFDYLMTRDHHLKKSSCEAKSLWLKNVMSTAANHENLVNCFKRRRLSNPEKRALHLDKLKEAQHIRLSNPSKRAQHLEKLKEAKRIRLSNPGKRVVHCKRLLEAKSGRLSSSNKRVIYLKKLQEGQNKRLSSPSKRAVHIKRLQDGQRKRLLDPVSRRKHCQLLLNNQRRRLLDPAGHIIHIPRILSSKLQREEERDKKFRKKLFENFIKEKKKGPSHTCHSCNRLWFRTSVKWVNIGNFNVKALVEVCGSVEKDPVCLCCNCNNYIKQKKLPKYSLEREGLKFPNVPDAIKSLTDLEE</sequence>
<evidence type="ECO:0000313" key="2">
    <source>
        <dbReference type="EMBL" id="GBN02713.1"/>
    </source>
</evidence>
<protein>
    <recommendedName>
        <fullName evidence="1">RNase H type-1 domain-containing protein</fullName>
    </recommendedName>
</protein>
<reference evidence="2 3" key="1">
    <citation type="journal article" date="2019" name="Sci. Rep.">
        <title>Orb-weaving spider Araneus ventricosus genome elucidates the spidroin gene catalogue.</title>
        <authorList>
            <person name="Kono N."/>
            <person name="Nakamura H."/>
            <person name="Ohtoshi R."/>
            <person name="Moran D.A.P."/>
            <person name="Shinohara A."/>
            <person name="Yoshida Y."/>
            <person name="Fujiwara M."/>
            <person name="Mori M."/>
            <person name="Tomita M."/>
            <person name="Arakawa K."/>
        </authorList>
    </citation>
    <scope>NUCLEOTIDE SEQUENCE [LARGE SCALE GENOMIC DNA]</scope>
</reference>
<dbReference type="GO" id="GO:0004523">
    <property type="term" value="F:RNA-DNA hybrid ribonuclease activity"/>
    <property type="evidence" value="ECO:0007669"/>
    <property type="project" value="InterPro"/>
</dbReference>
<dbReference type="InterPro" id="IPR012337">
    <property type="entry name" value="RNaseH-like_sf"/>
</dbReference>
<dbReference type="Pfam" id="PF00075">
    <property type="entry name" value="RNase_H"/>
    <property type="match status" value="1"/>
</dbReference>
<dbReference type="EMBL" id="BGPR01004727">
    <property type="protein sequence ID" value="GBN02713.1"/>
    <property type="molecule type" value="Genomic_DNA"/>
</dbReference>
<organism evidence="2 3">
    <name type="scientific">Araneus ventricosus</name>
    <name type="common">Orbweaver spider</name>
    <name type="synonym">Epeira ventricosa</name>
    <dbReference type="NCBI Taxonomy" id="182803"/>
    <lineage>
        <taxon>Eukaryota</taxon>
        <taxon>Metazoa</taxon>
        <taxon>Ecdysozoa</taxon>
        <taxon>Arthropoda</taxon>
        <taxon>Chelicerata</taxon>
        <taxon>Arachnida</taxon>
        <taxon>Araneae</taxon>
        <taxon>Araneomorphae</taxon>
        <taxon>Entelegynae</taxon>
        <taxon>Araneoidea</taxon>
        <taxon>Araneidae</taxon>
        <taxon>Araneus</taxon>
    </lineage>
</organism>
<proteinExistence type="predicted"/>
<dbReference type="InterPro" id="IPR036397">
    <property type="entry name" value="RNaseH_sf"/>
</dbReference>
<evidence type="ECO:0000259" key="1">
    <source>
        <dbReference type="PROSITE" id="PS50879"/>
    </source>
</evidence>